<dbReference type="InterPro" id="IPR011990">
    <property type="entry name" value="TPR-like_helical_dom_sf"/>
</dbReference>
<proteinExistence type="predicted"/>
<dbReference type="EMBL" id="KZ613953">
    <property type="protein sequence ID" value="PMD34841.1"/>
    <property type="molecule type" value="Genomic_DNA"/>
</dbReference>
<reference evidence="4 5" key="1">
    <citation type="submission" date="2016-04" db="EMBL/GenBank/DDBJ databases">
        <title>A degradative enzymes factory behind the ericoid mycorrhizal symbiosis.</title>
        <authorList>
            <consortium name="DOE Joint Genome Institute"/>
            <person name="Martino E."/>
            <person name="Morin E."/>
            <person name="Grelet G."/>
            <person name="Kuo A."/>
            <person name="Kohler A."/>
            <person name="Daghino S."/>
            <person name="Barry K."/>
            <person name="Choi C."/>
            <person name="Cichocki N."/>
            <person name="Clum A."/>
            <person name="Copeland A."/>
            <person name="Hainaut M."/>
            <person name="Haridas S."/>
            <person name="Labutti K."/>
            <person name="Lindquist E."/>
            <person name="Lipzen A."/>
            <person name="Khouja H.-R."/>
            <person name="Murat C."/>
            <person name="Ohm R."/>
            <person name="Olson A."/>
            <person name="Spatafora J."/>
            <person name="Veneault-Fourrey C."/>
            <person name="Henrissat B."/>
            <person name="Grigoriev I."/>
            <person name="Martin F."/>
            <person name="Perotto S."/>
        </authorList>
    </citation>
    <scope>NUCLEOTIDE SEQUENCE [LARGE SCALE GENOMIC DNA]</scope>
    <source>
        <strain evidence="4 5">F</strain>
    </source>
</reference>
<keyword evidence="2" id="KW-0802">TPR repeat</keyword>
<accession>A0A2J6R8J4</accession>
<dbReference type="InterPro" id="IPR019734">
    <property type="entry name" value="TPR_rpt"/>
</dbReference>
<dbReference type="OrthoDB" id="626167at2759"/>
<sequence length="568" mass="62598">MSPTPSVISYRTINPENTRNVSSMEKLASPLNLSAIQMESTASFAMPDMAPSALVSTLGTAQMTPGPAGAAENTCLSSSSQLDSKHTTSNFSFVDRSRSKASTGDITAMKEFFDFSAAARTDGRSACSMTHLTSTKARPQHKHASKTRELKDVASDTESESSVLDNLDSLIELAGTVEDQGRYEWSRVLLQRVVRIHRQRFGNKHPSTFGALEALSRILRRQGRYSEADQLLDGALKAFVDTEGPQSLETLLCMGLLALAKVDLGLYHQAVDLARKALEIGQETLGLGDPVLAKAKENLGIVLSFEGHHVQAEEIHREVLATRRETLGAEHLKTLYSMHFLSISLGGQKKFMDMEAEYVPKFLIETRILGTHHPNTLNSMHGIARALCGQKQYVKAEAIHRAIIAIRQEVSGPEHPHTLFGIHNLAGVLRDQGKHDEARALYHQLLEIEKRTIGPEHPWTLTTQANLVSVLDCLGEDEEADALSIATLEARERILGVQHTSTLASKNQLARLCEDRGDYQEALKLYEDVLEVRRKVLGEGHELTVATVATAERVQRAIREEVESVYSD</sequence>
<dbReference type="SMART" id="SM00028">
    <property type="entry name" value="TPR"/>
    <property type="match status" value="5"/>
</dbReference>
<dbReference type="SUPFAM" id="SSF48452">
    <property type="entry name" value="TPR-like"/>
    <property type="match status" value="1"/>
</dbReference>
<evidence type="ECO:0000256" key="1">
    <source>
        <dbReference type="ARBA" id="ARBA00022737"/>
    </source>
</evidence>
<keyword evidence="5" id="KW-1185">Reference proteome</keyword>
<name>A0A2J6R8J4_HYAVF</name>
<dbReference type="STRING" id="1149755.A0A2J6R8J4"/>
<organism evidence="4 5">
    <name type="scientific">Hyaloscypha variabilis (strain UAMH 11265 / GT02V1 / F)</name>
    <name type="common">Meliniomyces variabilis</name>
    <dbReference type="NCBI Taxonomy" id="1149755"/>
    <lineage>
        <taxon>Eukaryota</taxon>
        <taxon>Fungi</taxon>
        <taxon>Dikarya</taxon>
        <taxon>Ascomycota</taxon>
        <taxon>Pezizomycotina</taxon>
        <taxon>Leotiomycetes</taxon>
        <taxon>Helotiales</taxon>
        <taxon>Hyaloscyphaceae</taxon>
        <taxon>Hyaloscypha</taxon>
        <taxon>Hyaloscypha variabilis</taxon>
    </lineage>
</organism>
<feature type="region of interest" description="Disordered" evidence="3">
    <location>
        <begin position="132"/>
        <end position="158"/>
    </location>
</feature>
<protein>
    <submittedName>
        <fullName evidence="4">TPR-like protein</fullName>
    </submittedName>
</protein>
<gene>
    <name evidence="4" type="ORF">L207DRAFT_127814</name>
</gene>
<dbReference type="PANTHER" id="PTHR45641:SF19">
    <property type="entry name" value="NEPHROCYSTIN-3"/>
    <property type="match status" value="1"/>
</dbReference>
<evidence type="ECO:0000313" key="5">
    <source>
        <dbReference type="Proteomes" id="UP000235786"/>
    </source>
</evidence>
<dbReference type="Pfam" id="PF13424">
    <property type="entry name" value="TPR_12"/>
    <property type="match status" value="2"/>
</dbReference>
<dbReference type="AlphaFoldDB" id="A0A2J6R8J4"/>
<feature type="region of interest" description="Disordered" evidence="3">
    <location>
        <begin position="65"/>
        <end position="87"/>
    </location>
</feature>
<dbReference type="Pfam" id="PF13374">
    <property type="entry name" value="TPR_10"/>
    <property type="match status" value="4"/>
</dbReference>
<feature type="compositionally biased region" description="Polar residues" evidence="3">
    <location>
        <begin position="74"/>
        <end position="87"/>
    </location>
</feature>
<evidence type="ECO:0000256" key="2">
    <source>
        <dbReference type="ARBA" id="ARBA00022803"/>
    </source>
</evidence>
<dbReference type="Proteomes" id="UP000235786">
    <property type="component" value="Unassembled WGS sequence"/>
</dbReference>
<evidence type="ECO:0000256" key="3">
    <source>
        <dbReference type="SAM" id="MobiDB-lite"/>
    </source>
</evidence>
<dbReference type="Gene3D" id="1.25.40.10">
    <property type="entry name" value="Tetratricopeptide repeat domain"/>
    <property type="match status" value="2"/>
</dbReference>
<dbReference type="PANTHER" id="PTHR45641">
    <property type="entry name" value="TETRATRICOPEPTIDE REPEAT PROTEIN (AFU_ORTHOLOGUE AFUA_6G03870)"/>
    <property type="match status" value="1"/>
</dbReference>
<evidence type="ECO:0000313" key="4">
    <source>
        <dbReference type="EMBL" id="PMD34841.1"/>
    </source>
</evidence>
<keyword evidence="1" id="KW-0677">Repeat</keyword>